<proteinExistence type="predicted"/>
<gene>
    <name evidence="2" type="ORF">KUTeg_020202</name>
</gene>
<dbReference type="EMBL" id="JARBDR010000918">
    <property type="protein sequence ID" value="KAJ8301215.1"/>
    <property type="molecule type" value="Genomic_DNA"/>
</dbReference>
<dbReference type="InterPro" id="IPR036465">
    <property type="entry name" value="vWFA_dom_sf"/>
</dbReference>
<dbReference type="CDD" id="cd00198">
    <property type="entry name" value="vWFA"/>
    <property type="match status" value="1"/>
</dbReference>
<evidence type="ECO:0000259" key="1">
    <source>
        <dbReference type="PROSITE" id="PS50234"/>
    </source>
</evidence>
<dbReference type="SUPFAM" id="SSF53300">
    <property type="entry name" value="vWA-like"/>
    <property type="match status" value="1"/>
</dbReference>
<evidence type="ECO:0000313" key="2">
    <source>
        <dbReference type="EMBL" id="KAJ8301215.1"/>
    </source>
</evidence>
<keyword evidence="3" id="KW-1185">Reference proteome</keyword>
<protein>
    <recommendedName>
        <fullName evidence="1">VWFA domain-containing protein</fullName>
    </recommendedName>
</protein>
<reference evidence="2 3" key="1">
    <citation type="submission" date="2022-12" db="EMBL/GenBank/DDBJ databases">
        <title>Chromosome-level genome of Tegillarca granosa.</title>
        <authorList>
            <person name="Kim J."/>
        </authorList>
    </citation>
    <scope>NUCLEOTIDE SEQUENCE [LARGE SCALE GENOMIC DNA]</scope>
    <source>
        <strain evidence="2">Teg-2019</strain>
        <tissue evidence="2">Adductor muscle</tissue>
    </source>
</reference>
<evidence type="ECO:0000313" key="3">
    <source>
        <dbReference type="Proteomes" id="UP001217089"/>
    </source>
</evidence>
<sequence length="483" mass="55715">MLEHDSAFPQLKMATLLPSVGSFEICFSFDTTGSMSSCIEEVKGRLQDMIQRLQADIPGIRIAVFAHGDYCDKKSTYITKHIDFTTNVADLCTWVKGVGETFGGDADECYELVLHEVQQLSWTPGSRRALVLIGDANPHEPSYEMNEKNLDWRIEADILAKMGVRIYSVQCSADTEIDQFYKTIADKTDGKRLKLAEFTNIFDFIMAICYREQGQEFLNMYEDEVRGRNSQIHKDVASMFGDLKDDEMDTSKPAMAKIPSLTKSSSSVKLKKAIARPKVTKVTKTKTSIITKNKHTEVTKSSAKTSMERKIRNKRSKIQKIRLPKLRRENVPETSFMLKDKKWSQWELVISPTIPLTEAADTWEKRKSKIESYRRKIVFRNKNSKPAFYEFSVQAGQDSKKFVLYCRFSKGFLPQQSWESRLLGKNNIRNQINDVILKGCSVSIRRLILRSQSKDVSSALRRYDYAWRRMRPIRKTHFQTTYQ</sequence>
<name>A0ABQ9ECN1_TEGGR</name>
<dbReference type="PANTHER" id="PTHR47824:SF3">
    <property type="entry name" value="UBIQUITIN-LIKE DOMAIN-CONTAINING PROTEIN"/>
    <property type="match status" value="1"/>
</dbReference>
<organism evidence="2 3">
    <name type="scientific">Tegillarca granosa</name>
    <name type="common">Malaysian cockle</name>
    <name type="synonym">Anadara granosa</name>
    <dbReference type="NCBI Taxonomy" id="220873"/>
    <lineage>
        <taxon>Eukaryota</taxon>
        <taxon>Metazoa</taxon>
        <taxon>Spiralia</taxon>
        <taxon>Lophotrochozoa</taxon>
        <taxon>Mollusca</taxon>
        <taxon>Bivalvia</taxon>
        <taxon>Autobranchia</taxon>
        <taxon>Pteriomorphia</taxon>
        <taxon>Arcoida</taxon>
        <taxon>Arcoidea</taxon>
        <taxon>Arcidae</taxon>
        <taxon>Tegillarca</taxon>
    </lineage>
</organism>
<comment type="caution">
    <text evidence="2">The sequence shown here is derived from an EMBL/GenBank/DDBJ whole genome shotgun (WGS) entry which is preliminary data.</text>
</comment>
<accession>A0ABQ9ECN1</accession>
<feature type="domain" description="VWFA" evidence="1">
    <location>
        <begin position="24"/>
        <end position="208"/>
    </location>
</feature>
<dbReference type="Gene3D" id="3.40.50.410">
    <property type="entry name" value="von Willebrand factor, type A domain"/>
    <property type="match status" value="1"/>
</dbReference>
<dbReference type="PROSITE" id="PS50234">
    <property type="entry name" value="VWFA"/>
    <property type="match status" value="1"/>
</dbReference>
<dbReference type="PANTHER" id="PTHR47824">
    <property type="entry name" value="UBIQUITIN-LIKE DOMAIN-CONTAINING PROTEIN"/>
    <property type="match status" value="1"/>
</dbReference>
<dbReference type="Proteomes" id="UP001217089">
    <property type="component" value="Unassembled WGS sequence"/>
</dbReference>
<dbReference type="InterPro" id="IPR002035">
    <property type="entry name" value="VWF_A"/>
</dbReference>